<evidence type="ECO:0000313" key="2">
    <source>
        <dbReference type="EMBL" id="EMC99776.1"/>
    </source>
</evidence>
<dbReference type="HOGENOM" id="CLU_1061867_0_0_1"/>
<dbReference type="RefSeq" id="XP_007672960.1">
    <property type="nucleotide sequence ID" value="XM_007674770.1"/>
</dbReference>
<feature type="compositionally biased region" description="Basic and acidic residues" evidence="1">
    <location>
        <begin position="157"/>
        <end position="167"/>
    </location>
</feature>
<dbReference type="eggNOG" id="ENOG502SD6I">
    <property type="taxonomic scope" value="Eukaryota"/>
</dbReference>
<evidence type="ECO:0000256" key="1">
    <source>
        <dbReference type="SAM" id="MobiDB-lite"/>
    </source>
</evidence>
<feature type="compositionally biased region" description="Pro residues" evidence="1">
    <location>
        <begin position="93"/>
        <end position="118"/>
    </location>
</feature>
<dbReference type="OrthoDB" id="3931642at2759"/>
<dbReference type="Proteomes" id="UP000011761">
    <property type="component" value="Unassembled WGS sequence"/>
</dbReference>
<evidence type="ECO:0000313" key="3">
    <source>
        <dbReference type="Proteomes" id="UP000011761"/>
    </source>
</evidence>
<organism evidence="2 3">
    <name type="scientific">Baudoinia panamericana (strain UAMH 10762)</name>
    <name type="common">Angels' share fungus</name>
    <name type="synonym">Baudoinia compniacensis (strain UAMH 10762)</name>
    <dbReference type="NCBI Taxonomy" id="717646"/>
    <lineage>
        <taxon>Eukaryota</taxon>
        <taxon>Fungi</taxon>
        <taxon>Dikarya</taxon>
        <taxon>Ascomycota</taxon>
        <taxon>Pezizomycotina</taxon>
        <taxon>Dothideomycetes</taxon>
        <taxon>Dothideomycetidae</taxon>
        <taxon>Mycosphaerellales</taxon>
        <taxon>Teratosphaeriaceae</taxon>
        <taxon>Baudoinia</taxon>
    </lineage>
</organism>
<keyword evidence="3" id="KW-1185">Reference proteome</keyword>
<reference evidence="2 3" key="1">
    <citation type="journal article" date="2012" name="PLoS Pathog.">
        <title>Diverse lifestyles and strategies of plant pathogenesis encoded in the genomes of eighteen Dothideomycetes fungi.</title>
        <authorList>
            <person name="Ohm R.A."/>
            <person name="Feau N."/>
            <person name="Henrissat B."/>
            <person name="Schoch C.L."/>
            <person name="Horwitz B.A."/>
            <person name="Barry K.W."/>
            <person name="Condon B.J."/>
            <person name="Copeland A.C."/>
            <person name="Dhillon B."/>
            <person name="Glaser F."/>
            <person name="Hesse C.N."/>
            <person name="Kosti I."/>
            <person name="LaButti K."/>
            <person name="Lindquist E.A."/>
            <person name="Lucas S."/>
            <person name="Salamov A.A."/>
            <person name="Bradshaw R.E."/>
            <person name="Ciuffetti L."/>
            <person name="Hamelin R.C."/>
            <person name="Kema G.H.J."/>
            <person name="Lawrence C."/>
            <person name="Scott J.A."/>
            <person name="Spatafora J.W."/>
            <person name="Turgeon B.G."/>
            <person name="de Wit P.J.G.M."/>
            <person name="Zhong S."/>
            <person name="Goodwin S.B."/>
            <person name="Grigoriev I.V."/>
        </authorList>
    </citation>
    <scope>NUCLEOTIDE SEQUENCE [LARGE SCALE GENOMIC DNA]</scope>
    <source>
        <strain evidence="2 3">UAMH 10762</strain>
    </source>
</reference>
<dbReference type="KEGG" id="bcom:BAUCODRAFT_30179"/>
<feature type="region of interest" description="Disordered" evidence="1">
    <location>
        <begin position="1"/>
        <end position="199"/>
    </location>
</feature>
<dbReference type="OMA" id="KHRKWRE"/>
<proteinExistence type="predicted"/>
<feature type="compositionally biased region" description="Basic and acidic residues" evidence="1">
    <location>
        <begin position="238"/>
        <end position="262"/>
    </location>
</feature>
<dbReference type="AlphaFoldDB" id="M2MSD3"/>
<accession>M2MSD3</accession>
<sequence length="262" mass="28871">MAAAEYYNPGGGGGMPQSQGHPTPVQRPPMPQGSMSSLPYPVSDAPPPYTLFADQGRPQSHSQPPPMNRPPPSSYAPPPLNGYPQDKPDYKPNYPPNGQYPPQPNSVPYPQSQPPPQQGYPYPNGMPPAMSTVYGNNSNQRPGYPPPSVSFQDNYDDYDKRSRSRSRDGRRHHHHHRHDRPQQDRKKSGGTATFLGAGGGAIIGDLIFPGLGTVGGALLGGLSGHEYGKQRRSYSNPRPRERSYVDDRDYYEDGRDGRGRRR</sequence>
<dbReference type="GeneID" id="19111136"/>
<feature type="compositionally biased region" description="Pro residues" evidence="1">
    <location>
        <begin position="63"/>
        <end position="81"/>
    </location>
</feature>
<feature type="compositionally biased region" description="Basic residues" evidence="1">
    <location>
        <begin position="168"/>
        <end position="179"/>
    </location>
</feature>
<feature type="compositionally biased region" description="Gly residues" evidence="1">
    <location>
        <begin position="214"/>
        <end position="223"/>
    </location>
</feature>
<feature type="region of interest" description="Disordered" evidence="1">
    <location>
        <begin position="214"/>
        <end position="262"/>
    </location>
</feature>
<gene>
    <name evidence="2" type="ORF">BAUCODRAFT_30179</name>
</gene>
<name>M2MSD3_BAUPA</name>
<protein>
    <submittedName>
        <fullName evidence="2">Uncharacterized protein</fullName>
    </submittedName>
</protein>
<dbReference type="EMBL" id="KB445551">
    <property type="protein sequence ID" value="EMC99776.1"/>
    <property type="molecule type" value="Genomic_DNA"/>
</dbReference>